<name>A0A9Q8T889_9PEZI</name>
<accession>A0A9Q8T889</accession>
<organism evidence="2 3">
    <name type="scientific">Colletotrichum lupini</name>
    <dbReference type="NCBI Taxonomy" id="145971"/>
    <lineage>
        <taxon>Eukaryota</taxon>
        <taxon>Fungi</taxon>
        <taxon>Dikarya</taxon>
        <taxon>Ascomycota</taxon>
        <taxon>Pezizomycotina</taxon>
        <taxon>Sordariomycetes</taxon>
        <taxon>Hypocreomycetidae</taxon>
        <taxon>Glomerellales</taxon>
        <taxon>Glomerellaceae</taxon>
        <taxon>Colletotrichum</taxon>
        <taxon>Colletotrichum acutatum species complex</taxon>
    </lineage>
</organism>
<reference evidence="2" key="1">
    <citation type="journal article" date="2021" name="Mol. Plant Microbe Interact.">
        <title>Complete Genome Sequence of the Plant-Pathogenic Fungus Colletotrichum lupini.</title>
        <authorList>
            <person name="Baroncelli R."/>
            <person name="Pensec F."/>
            <person name="Da Lio D."/>
            <person name="Boufleur T."/>
            <person name="Vicente I."/>
            <person name="Sarrocco S."/>
            <person name="Picot A."/>
            <person name="Baraldi E."/>
            <person name="Sukno S."/>
            <person name="Thon M."/>
            <person name="Le Floch G."/>
        </authorList>
    </citation>
    <scope>NUCLEOTIDE SEQUENCE</scope>
    <source>
        <strain evidence="2">IMI 504893</strain>
    </source>
</reference>
<dbReference type="AlphaFoldDB" id="A0A9Q8T889"/>
<dbReference type="EMBL" id="CP019480">
    <property type="protein sequence ID" value="UQC89876.1"/>
    <property type="molecule type" value="Genomic_DNA"/>
</dbReference>
<dbReference type="Proteomes" id="UP000830671">
    <property type="component" value="Chromosome 8"/>
</dbReference>
<sequence>MRARDDDHGPNSPEFGRVFERERERERENSGKFASGIRAMVMLARSKRVVYEAKASWPSLDAGEVGCGLSVANFVDTDVGGRPQSWDFGATALNATSNDTDEVLWRLISALLVRTPRVHQSEVFGEFVAEGLGLSLFSKYTVAHPSRPQFWVLSPGMKIGSNLPVYCSDTGPFGTNLPRPLYADVTTNLNEAHPMYSLVGTPASGPVSSGRIIPSDFATGIGASVRTSASRLRCSQWGGGAPSGDLHHDTAGKQDRSLIRRRPFSAASPASAVVLASVSVIQQPQGRCMDPVIEPFMSETVTDTVTATATKSLKQPIAAATPMARYFIAVQVQTAPGTREILRLVASRLRMNLAHMTLALIAGPWQVEDIPRVNVAPLSCIGPTHSGTLLPVRFEQYCNGSKKSRWRTIPDKATALVICLTRVNGGQPERRYLQDSRTASGVTISAQLHQVGLKFATQVAACLEHRQLQSSQEPPPRLLDTQERDGLVWSPWALVMFHPALSLVYGLGASRLASPPGGFDCRLESDPSSSPIAVSASSQTAVQCLCMPRQLTKMNSGIGGQDVSAFSGNAKSATSARCSRIRNRVVQTLQDIARGSFSIRDEALLPEQGIPRKVFSQLTS</sequence>
<feature type="compositionally biased region" description="Basic and acidic residues" evidence="1">
    <location>
        <begin position="17"/>
        <end position="27"/>
    </location>
</feature>
<dbReference type="GeneID" id="73349341"/>
<proteinExistence type="predicted"/>
<keyword evidence="3" id="KW-1185">Reference proteome</keyword>
<feature type="region of interest" description="Disordered" evidence="1">
    <location>
        <begin position="1"/>
        <end position="27"/>
    </location>
</feature>
<dbReference type="KEGG" id="clup:CLUP02_15407"/>
<gene>
    <name evidence="2" type="ORF">CLUP02_15407</name>
</gene>
<protein>
    <submittedName>
        <fullName evidence="2">Uncharacterized protein</fullName>
    </submittedName>
</protein>
<dbReference type="RefSeq" id="XP_049151477.1">
    <property type="nucleotide sequence ID" value="XM_049294331.1"/>
</dbReference>
<evidence type="ECO:0000313" key="2">
    <source>
        <dbReference type="EMBL" id="UQC89876.1"/>
    </source>
</evidence>
<evidence type="ECO:0000313" key="3">
    <source>
        <dbReference type="Proteomes" id="UP000830671"/>
    </source>
</evidence>
<evidence type="ECO:0000256" key="1">
    <source>
        <dbReference type="SAM" id="MobiDB-lite"/>
    </source>
</evidence>